<keyword evidence="3" id="KW-1185">Reference proteome</keyword>
<evidence type="ECO:0000256" key="1">
    <source>
        <dbReference type="SAM" id="Phobius"/>
    </source>
</evidence>
<dbReference type="RefSeq" id="XP_004333186.1">
    <property type="nucleotide sequence ID" value="XM_004333138.1"/>
</dbReference>
<dbReference type="OMA" id="SPHENDA"/>
<keyword evidence="1" id="KW-0472">Membrane</keyword>
<dbReference type="Proteomes" id="UP000011083">
    <property type="component" value="Unassembled WGS sequence"/>
</dbReference>
<keyword evidence="1" id="KW-0812">Transmembrane</keyword>
<protein>
    <submittedName>
        <fullName evidence="2">Molluscan rhodopsin family protein</fullName>
    </submittedName>
</protein>
<evidence type="ECO:0000313" key="3">
    <source>
        <dbReference type="Proteomes" id="UP000011083"/>
    </source>
</evidence>
<dbReference type="STRING" id="1257118.L8GEN1"/>
<dbReference type="VEuPathDB" id="AmoebaDB:ACA1_388530"/>
<sequence>MPKKREKEKNHWQVHLCETCYQEPCEFCKACVCPCVYAGCQRYELLDHNLDNYTCCAGICGDCFDPCTSPCPGCCLVVEVSVCCWLSIAGNRSMIQNTYGIRNTKCEDCMICCACVFSFVWCIINIFFNVPDGSNMVVDCFYLALSACFQSQQHAEMEYQSKKHAPHEVEMKKM</sequence>
<evidence type="ECO:0000313" key="2">
    <source>
        <dbReference type="EMBL" id="ELR11173.1"/>
    </source>
</evidence>
<organism evidence="2 3">
    <name type="scientific">Acanthamoeba castellanii (strain ATCC 30010 / Neff)</name>
    <dbReference type="NCBI Taxonomy" id="1257118"/>
    <lineage>
        <taxon>Eukaryota</taxon>
        <taxon>Amoebozoa</taxon>
        <taxon>Discosea</taxon>
        <taxon>Longamoebia</taxon>
        <taxon>Centramoebida</taxon>
        <taxon>Acanthamoebidae</taxon>
        <taxon>Acanthamoeba</taxon>
    </lineage>
</organism>
<keyword evidence="1" id="KW-1133">Transmembrane helix</keyword>
<gene>
    <name evidence="2" type="ORF">ACA1_388530</name>
</gene>
<name>L8GEN1_ACACF</name>
<dbReference type="PANTHER" id="PTHR31152">
    <property type="entry name" value="PLAC8 FAMILY PROTEIN"/>
    <property type="match status" value="1"/>
</dbReference>
<feature type="transmembrane region" description="Helical" evidence="1">
    <location>
        <begin position="109"/>
        <end position="128"/>
    </location>
</feature>
<accession>L8GEN1</accession>
<reference evidence="2 3" key="1">
    <citation type="journal article" date="2013" name="Genome Biol.">
        <title>Genome of Acanthamoeba castellanii highlights extensive lateral gene transfer and early evolution of tyrosine kinase signaling.</title>
        <authorList>
            <person name="Clarke M."/>
            <person name="Lohan A.J."/>
            <person name="Liu B."/>
            <person name="Lagkouvardos I."/>
            <person name="Roy S."/>
            <person name="Zafar N."/>
            <person name="Bertelli C."/>
            <person name="Schilde C."/>
            <person name="Kianianmomeni A."/>
            <person name="Burglin T.R."/>
            <person name="Frech C."/>
            <person name="Turcotte B."/>
            <person name="Kopec K.O."/>
            <person name="Synnott J.M."/>
            <person name="Choo C."/>
            <person name="Paponov I."/>
            <person name="Finkler A."/>
            <person name="Soon Heng Tan C."/>
            <person name="Hutchins A.P."/>
            <person name="Weinmeier T."/>
            <person name="Rattei T."/>
            <person name="Chu J.S."/>
            <person name="Gimenez G."/>
            <person name="Irimia M."/>
            <person name="Rigden D.J."/>
            <person name="Fitzpatrick D.A."/>
            <person name="Lorenzo-Morales J."/>
            <person name="Bateman A."/>
            <person name="Chiu C.H."/>
            <person name="Tang P."/>
            <person name="Hegemann P."/>
            <person name="Fromm H."/>
            <person name="Raoult D."/>
            <person name="Greub G."/>
            <person name="Miranda-Saavedra D."/>
            <person name="Chen N."/>
            <person name="Nash P."/>
            <person name="Ginger M.L."/>
            <person name="Horn M."/>
            <person name="Schaap P."/>
            <person name="Caler L."/>
            <person name="Loftus B."/>
        </authorList>
    </citation>
    <scope>NUCLEOTIDE SEQUENCE [LARGE SCALE GENOMIC DNA]</scope>
    <source>
        <strain evidence="2 3">Neff</strain>
    </source>
</reference>
<dbReference type="AlphaFoldDB" id="L8GEN1"/>
<dbReference type="KEGG" id="acan:ACA1_388530"/>
<proteinExistence type="predicted"/>
<dbReference type="PANTHER" id="PTHR31152:SF1">
    <property type="entry name" value="PLAC8 FAMILY PROTEIN"/>
    <property type="match status" value="1"/>
</dbReference>
<dbReference type="GeneID" id="14911649"/>
<dbReference type="OrthoDB" id="998115at2759"/>
<dbReference type="EMBL" id="KB008156">
    <property type="protein sequence ID" value="ELR11173.1"/>
    <property type="molecule type" value="Genomic_DNA"/>
</dbReference>